<evidence type="ECO:0000256" key="1">
    <source>
        <dbReference type="SAM" id="MobiDB-lite"/>
    </source>
</evidence>
<dbReference type="EMBL" id="KP795544">
    <property type="protein sequence ID" value="AKN37648.1"/>
    <property type="molecule type" value="Genomic_DNA"/>
</dbReference>
<name>A0A0H3ZMZ1_VIBSP</name>
<feature type="compositionally biased region" description="Basic and acidic residues" evidence="1">
    <location>
        <begin position="1"/>
        <end position="10"/>
    </location>
</feature>
<feature type="region of interest" description="Disordered" evidence="1">
    <location>
        <begin position="1"/>
        <end position="21"/>
    </location>
</feature>
<dbReference type="AlphaFoldDB" id="A0A0H3ZMZ1"/>
<accession>A0A0H3ZMZ1</accession>
<dbReference type="RefSeq" id="WP_248376818.1">
    <property type="nucleotide sequence ID" value="NZ_JAKJTX010000052.1"/>
</dbReference>
<evidence type="ECO:0000313" key="2">
    <source>
        <dbReference type="EMBL" id="AKN37648.1"/>
    </source>
</evidence>
<protein>
    <submittedName>
        <fullName evidence="2">Phage protein</fullName>
    </submittedName>
</protein>
<sequence>MTDKKKAATERKRRQRQREKEADIQELRLKVSKVERERLAEMCQVRAGSREPYDAAEYVALLIQRDWEKLQKQLAELNSQCCGKCKDPLPGGCDGLFKGDSECFHTWPNWKDLTL</sequence>
<organism evidence="2">
    <name type="scientific">Vibrio splendidus</name>
    <dbReference type="NCBI Taxonomy" id="29497"/>
    <lineage>
        <taxon>Bacteria</taxon>
        <taxon>Pseudomonadati</taxon>
        <taxon>Pseudomonadota</taxon>
        <taxon>Gammaproteobacteria</taxon>
        <taxon>Vibrionales</taxon>
        <taxon>Vibrionaceae</taxon>
        <taxon>Vibrio</taxon>
    </lineage>
</organism>
<proteinExistence type="predicted"/>
<reference evidence="2" key="1">
    <citation type="journal article" date="2015" name="MBio">
        <title>Eco-Evolutionary Dynamics of Episomes among Ecologically Cohesive Bacterial Populations.</title>
        <authorList>
            <person name="Xue H."/>
            <person name="Cordero O.X."/>
            <person name="Camas F.M."/>
            <person name="Trimble W."/>
            <person name="Meyer F."/>
            <person name="Guglielmini J."/>
            <person name="Rocha E.P."/>
            <person name="Polz M.F."/>
        </authorList>
    </citation>
    <scope>NUCLEOTIDE SEQUENCE</scope>
    <source>
        <strain evidence="2">5S_214</strain>
    </source>
</reference>